<comment type="caution">
    <text evidence="2">The sequence shown here is derived from an EMBL/GenBank/DDBJ whole genome shotgun (WGS) entry which is preliminary data.</text>
</comment>
<feature type="transmembrane region" description="Helical" evidence="1">
    <location>
        <begin position="308"/>
        <end position="332"/>
    </location>
</feature>
<feature type="transmembrane region" description="Helical" evidence="1">
    <location>
        <begin position="61"/>
        <end position="82"/>
    </location>
</feature>
<feature type="transmembrane region" description="Helical" evidence="1">
    <location>
        <begin position="188"/>
        <end position="210"/>
    </location>
</feature>
<evidence type="ECO:0000313" key="3">
    <source>
        <dbReference type="Proteomes" id="UP001147700"/>
    </source>
</evidence>
<keyword evidence="1" id="KW-1133">Transmembrane helix</keyword>
<feature type="transmembrane region" description="Helical" evidence="1">
    <location>
        <begin position="155"/>
        <end position="176"/>
    </location>
</feature>
<evidence type="ECO:0000313" key="2">
    <source>
        <dbReference type="EMBL" id="MDA0139572.1"/>
    </source>
</evidence>
<feature type="transmembrane region" description="Helical" evidence="1">
    <location>
        <begin position="114"/>
        <end position="135"/>
    </location>
</feature>
<feature type="transmembrane region" description="Helical" evidence="1">
    <location>
        <begin position="266"/>
        <end position="288"/>
    </location>
</feature>
<evidence type="ECO:0008006" key="4">
    <source>
        <dbReference type="Google" id="ProtNLM"/>
    </source>
</evidence>
<keyword evidence="1" id="KW-0472">Membrane</keyword>
<dbReference type="Proteomes" id="UP001147700">
    <property type="component" value="Unassembled WGS sequence"/>
</dbReference>
<reference evidence="2" key="1">
    <citation type="submission" date="2022-10" db="EMBL/GenBank/DDBJ databases">
        <title>The WGS of Solirubrobacter sp. CPCC 204708.</title>
        <authorList>
            <person name="Jiang Z."/>
        </authorList>
    </citation>
    <scope>NUCLEOTIDE SEQUENCE</scope>
    <source>
        <strain evidence="2">CPCC 204708</strain>
    </source>
</reference>
<organism evidence="2 3">
    <name type="scientific">Solirubrobacter deserti</name>
    <dbReference type="NCBI Taxonomy" id="2282478"/>
    <lineage>
        <taxon>Bacteria</taxon>
        <taxon>Bacillati</taxon>
        <taxon>Actinomycetota</taxon>
        <taxon>Thermoleophilia</taxon>
        <taxon>Solirubrobacterales</taxon>
        <taxon>Solirubrobacteraceae</taxon>
        <taxon>Solirubrobacter</taxon>
    </lineage>
</organism>
<name>A0ABT4RLY1_9ACTN</name>
<dbReference type="EMBL" id="JAPCID010000027">
    <property type="protein sequence ID" value="MDA0139572.1"/>
    <property type="molecule type" value="Genomic_DNA"/>
</dbReference>
<gene>
    <name evidence="2" type="ORF">OJ962_18880</name>
</gene>
<feature type="transmembrane region" description="Helical" evidence="1">
    <location>
        <begin position="216"/>
        <end position="238"/>
    </location>
</feature>
<feature type="transmembrane region" description="Helical" evidence="1">
    <location>
        <begin position="399"/>
        <end position="425"/>
    </location>
</feature>
<keyword evidence="1" id="KW-0812">Transmembrane</keyword>
<feature type="transmembrane region" description="Helical" evidence="1">
    <location>
        <begin position="363"/>
        <end position="393"/>
    </location>
</feature>
<accession>A0ABT4RLY1</accession>
<keyword evidence="3" id="KW-1185">Reference proteome</keyword>
<proteinExistence type="predicted"/>
<protein>
    <recommendedName>
        <fullName evidence="4">FtsX-like permease family protein</fullName>
    </recommendedName>
</protein>
<feature type="transmembrane region" description="Helical" evidence="1">
    <location>
        <begin position="21"/>
        <end position="41"/>
    </location>
</feature>
<sequence>MKVTTTIRLARSAADAERRRTAIIAGSIALAGQLLLFALHVARGSSADGLVSYVTEDDLQLGVIVGALLLIVPVLALTVQALRTASVARDQRLAALRLAGATPGQLRAIAAAQAGWAAALGAVLAAPAYLVFWIAAGVLPPSGARLVAVPDAADVVTWLALIPVLTVCGTGAGALLRERGGGTSARPGAANAAALIAGALLVVVSMASYVDSESNVGLLIAIVGLLVFAFAAGPRLVLAAARALERRPDTESLLAARRLRADPRTAGRVAAVLMVCGVALGFQALYAYETLNFEYEWAAQDLGFYVGGLGLSVAVVVAGAAVAVFSLVLNAIEHLVAARRPLATLAVFGLDERGLGRVLVRQLLATVVPAVALGAALGNVVLFSLISVAIGAWPPADELLGPALLGLAAAVVAALLLALVARLAVRLLRPLVRAAIAPENLRAA</sequence>
<evidence type="ECO:0000256" key="1">
    <source>
        <dbReference type="SAM" id="Phobius"/>
    </source>
</evidence>
<dbReference type="RefSeq" id="WP_202952038.1">
    <property type="nucleotide sequence ID" value="NZ_JAPCID010000027.1"/>
</dbReference>